<dbReference type="OrthoDB" id="9804590at2"/>
<dbReference type="PROSITE" id="PS01231">
    <property type="entry name" value="TRMA_2"/>
    <property type="match status" value="1"/>
</dbReference>
<feature type="binding site" evidence="11">
    <location>
        <position position="83"/>
    </location>
    <ligand>
        <name>[4Fe-4S] cluster</name>
        <dbReference type="ChEBI" id="CHEBI:49883"/>
    </ligand>
</feature>
<evidence type="ECO:0000256" key="8">
    <source>
        <dbReference type="ARBA" id="ARBA00023014"/>
    </source>
</evidence>
<dbReference type="Proteomes" id="UP000278035">
    <property type="component" value="Chromosome"/>
</dbReference>
<dbReference type="InterPro" id="IPR030391">
    <property type="entry name" value="MeTrfase_TrmA_CS"/>
</dbReference>
<dbReference type="NCBIfam" id="NF009639">
    <property type="entry name" value="PRK13168.1"/>
    <property type="match status" value="1"/>
</dbReference>
<keyword evidence="16" id="KW-1185">Reference proteome</keyword>
<dbReference type="SUPFAM" id="SSF53335">
    <property type="entry name" value="S-adenosyl-L-methionine-dependent methyltransferases"/>
    <property type="match status" value="1"/>
</dbReference>
<dbReference type="PROSITE" id="PS51687">
    <property type="entry name" value="SAM_MT_RNA_M5U"/>
    <property type="match status" value="1"/>
</dbReference>
<dbReference type="GO" id="GO:0051539">
    <property type="term" value="F:4 iron, 4 sulfur cluster binding"/>
    <property type="evidence" value="ECO:0007669"/>
    <property type="project" value="UniProtKB-KW"/>
</dbReference>
<comment type="similarity">
    <text evidence="11">Belongs to the class I-like SAM-binding methyltransferase superfamily. RNA M5U methyltransferase family. RlmD subfamily.</text>
</comment>
<evidence type="ECO:0000313" key="15">
    <source>
        <dbReference type="EMBL" id="AZG72533.1"/>
    </source>
</evidence>
<evidence type="ECO:0000256" key="3">
    <source>
        <dbReference type="ARBA" id="ARBA00022603"/>
    </source>
</evidence>
<dbReference type="InterPro" id="IPR012340">
    <property type="entry name" value="NA-bd_OB-fold"/>
</dbReference>
<dbReference type="PANTHER" id="PTHR11061">
    <property type="entry name" value="RNA M5U METHYLTRANSFERASE"/>
    <property type="match status" value="1"/>
</dbReference>
<evidence type="ECO:0000256" key="7">
    <source>
        <dbReference type="ARBA" id="ARBA00023004"/>
    </source>
</evidence>
<dbReference type="SUPFAM" id="SSF50249">
    <property type="entry name" value="Nucleic acid-binding proteins"/>
    <property type="match status" value="1"/>
</dbReference>
<evidence type="ECO:0000256" key="13">
    <source>
        <dbReference type="PROSITE-ProRule" id="PRU10015"/>
    </source>
</evidence>
<dbReference type="KEGG" id="slj:EGC82_06915"/>
<evidence type="ECO:0000256" key="6">
    <source>
        <dbReference type="ARBA" id="ARBA00022723"/>
    </source>
</evidence>
<dbReference type="PROSITE" id="PS50926">
    <property type="entry name" value="TRAM"/>
    <property type="match status" value="1"/>
</dbReference>
<reference evidence="16" key="1">
    <citation type="submission" date="2018-11" db="EMBL/GenBank/DDBJ databases">
        <title>Shewanella sp. M2.</title>
        <authorList>
            <person name="Hwang Y.J."/>
            <person name="Hwang C.Y."/>
        </authorList>
    </citation>
    <scope>NUCLEOTIDE SEQUENCE [LARGE SCALE GENOMIC DNA]</scope>
    <source>
        <strain evidence="16">LMG 19866</strain>
    </source>
</reference>
<protein>
    <recommendedName>
        <fullName evidence="11">23S rRNA (uracil(1939)-C(5))-methyltransferase RlmD</fullName>
        <ecNumber evidence="11">2.1.1.190</ecNumber>
    </recommendedName>
    <alternativeName>
        <fullName evidence="11">23S rRNA(m5U1939)-methyltransferase</fullName>
    </alternativeName>
</protein>
<evidence type="ECO:0000256" key="2">
    <source>
        <dbReference type="ARBA" id="ARBA00022552"/>
    </source>
</evidence>
<evidence type="ECO:0000256" key="9">
    <source>
        <dbReference type="ARBA" id="ARBA00052756"/>
    </source>
</evidence>
<feature type="binding site" evidence="11 12">
    <location>
        <position position="338"/>
    </location>
    <ligand>
        <name>S-adenosyl-L-methionine</name>
        <dbReference type="ChEBI" id="CHEBI:59789"/>
    </ligand>
</feature>
<keyword evidence="7 11" id="KW-0408">Iron</keyword>
<dbReference type="CDD" id="cd02440">
    <property type="entry name" value="AdoMet_MTases"/>
    <property type="match status" value="1"/>
</dbReference>
<dbReference type="Gene3D" id="2.40.50.140">
    <property type="entry name" value="Nucleic acid-binding proteins"/>
    <property type="match status" value="1"/>
</dbReference>
<feature type="binding site" evidence="11">
    <location>
        <position position="92"/>
    </location>
    <ligand>
        <name>[4Fe-4S] cluster</name>
        <dbReference type="ChEBI" id="CHEBI:49883"/>
    </ligand>
</feature>
<gene>
    <name evidence="11 15" type="primary">rlmD</name>
    <name evidence="15" type="ORF">EGC82_06915</name>
</gene>
<dbReference type="NCBIfam" id="TIGR00479">
    <property type="entry name" value="rumA"/>
    <property type="match status" value="1"/>
</dbReference>
<evidence type="ECO:0000256" key="12">
    <source>
        <dbReference type="PROSITE-ProRule" id="PRU01024"/>
    </source>
</evidence>
<dbReference type="HAMAP" id="MF_01010">
    <property type="entry name" value="23SrRNA_methyltr_RlmD"/>
    <property type="match status" value="1"/>
</dbReference>
<feature type="binding site" evidence="11">
    <location>
        <position position="322"/>
    </location>
    <ligand>
        <name>S-adenosyl-L-methionine</name>
        <dbReference type="ChEBI" id="CHEBI:59789"/>
    </ligand>
</feature>
<dbReference type="Gene3D" id="3.40.50.150">
    <property type="entry name" value="Vaccinia Virus protein VP39"/>
    <property type="match status" value="1"/>
</dbReference>
<evidence type="ECO:0000256" key="11">
    <source>
        <dbReference type="HAMAP-Rule" id="MF_01010"/>
    </source>
</evidence>
<dbReference type="Pfam" id="PF05958">
    <property type="entry name" value="tRNA_U5-meth_tr"/>
    <property type="match status" value="1"/>
</dbReference>
<sequence length="455" mass="50146">MAQFFQAKPNKSKQLSTKLSLSVTQLDHLGAGIAQHQGKVVFIPGVLPGETATVQFVEQKKSYAKAKLMAIDVASANRVKPHCPHYHQCGGCDLQHMDTNAQREHKQTTLIELISKLSSATTIKADIIAAPIVGEGWHYRRRARLATLFDKNTRRLQLGFRAGSSNKIVSIEQCPVLAKSLSALITPLAVNLNQLKARSSLGHVELTQADNGNFAVLRVTKVLPASDIRWLTGFAEKHQLNLLLQDDAGQLTQLYPLLQPHDNQVVLPYYHLANESVRCSFTPGNFVQVNGAINQTMVDQAIKWLDPQPGERILDLFCGVGNFSLPLALKAAEVVAVEGVPEMVQQAKQNAIDNKLDNVTFYHADLSADLSTQSWLGKIDKLLLDPARAGAFESLQWLQKMQPKKVVYVSCNPASLARDSSVLLANGYRIAQVGLVDMFPQTHHIEAMVLFELDK</sequence>
<evidence type="ECO:0000259" key="14">
    <source>
        <dbReference type="PROSITE" id="PS50926"/>
    </source>
</evidence>
<comment type="function">
    <text evidence="10 11">Catalyzes the formation of 5-methyl-uridine at position 1939 (m5U1939) in 23S rRNA.</text>
</comment>
<dbReference type="RefSeq" id="WP_124730120.1">
    <property type="nucleotide sequence ID" value="NZ_CBCSKC010000001.1"/>
</dbReference>
<dbReference type="GO" id="GO:0070475">
    <property type="term" value="P:rRNA base methylation"/>
    <property type="evidence" value="ECO:0007669"/>
    <property type="project" value="TreeGrafter"/>
</dbReference>
<dbReference type="PANTHER" id="PTHR11061:SF49">
    <property type="entry name" value="23S RRNA (URACIL(1939)-C(5))-METHYLTRANSFERASE RLMD"/>
    <property type="match status" value="1"/>
</dbReference>
<feature type="domain" description="TRAM" evidence="14">
    <location>
        <begin position="12"/>
        <end position="70"/>
    </location>
</feature>
<feature type="binding site" evidence="11 12">
    <location>
        <position position="317"/>
    </location>
    <ligand>
        <name>S-adenosyl-L-methionine</name>
        <dbReference type="ChEBI" id="CHEBI:59789"/>
    </ligand>
</feature>
<dbReference type="FunFam" id="2.40.50.140:FF:000097">
    <property type="entry name" value="23S rRNA (uracil(1939)-C(5))-methyltransferase RlmD"/>
    <property type="match status" value="1"/>
</dbReference>
<dbReference type="PROSITE" id="PS01230">
    <property type="entry name" value="TRMA_1"/>
    <property type="match status" value="1"/>
</dbReference>
<name>A0A3G8LRX4_9GAMM</name>
<feature type="binding site" evidence="11 12">
    <location>
        <position position="385"/>
    </location>
    <ligand>
        <name>S-adenosyl-L-methionine</name>
        <dbReference type="ChEBI" id="CHEBI:59789"/>
    </ligand>
</feature>
<comment type="catalytic activity">
    <reaction evidence="9 11">
        <text>uridine(1939) in 23S rRNA + S-adenosyl-L-methionine = 5-methyluridine(1939) in 23S rRNA + S-adenosyl-L-homocysteine + H(+)</text>
        <dbReference type="Rhea" id="RHEA:42908"/>
        <dbReference type="Rhea" id="RHEA-COMP:10278"/>
        <dbReference type="Rhea" id="RHEA-COMP:10279"/>
        <dbReference type="ChEBI" id="CHEBI:15378"/>
        <dbReference type="ChEBI" id="CHEBI:57856"/>
        <dbReference type="ChEBI" id="CHEBI:59789"/>
        <dbReference type="ChEBI" id="CHEBI:65315"/>
        <dbReference type="ChEBI" id="CHEBI:74447"/>
        <dbReference type="EC" id="2.1.1.190"/>
    </reaction>
</comment>
<accession>A0A3G8LRX4</accession>
<dbReference type="EMBL" id="CP034015">
    <property type="protein sequence ID" value="AZG72533.1"/>
    <property type="molecule type" value="Genomic_DNA"/>
</dbReference>
<keyword evidence="6 11" id="KW-0479">Metal-binding</keyword>
<keyword evidence="1 11" id="KW-0004">4Fe-4S</keyword>
<dbReference type="InterPro" id="IPR002792">
    <property type="entry name" value="TRAM_dom"/>
</dbReference>
<keyword evidence="2 11" id="KW-0698">rRNA processing</keyword>
<dbReference type="GO" id="GO:0003723">
    <property type="term" value="F:RNA binding"/>
    <property type="evidence" value="ECO:0007669"/>
    <property type="project" value="InterPro"/>
</dbReference>
<dbReference type="GO" id="GO:0070041">
    <property type="term" value="F:rRNA (uridine-C5-)-methyltransferase activity"/>
    <property type="evidence" value="ECO:0007669"/>
    <property type="project" value="UniProtKB-UniRule"/>
</dbReference>
<proteinExistence type="inferred from homology"/>
<dbReference type="InterPro" id="IPR010280">
    <property type="entry name" value="U5_MeTrfase_fam"/>
</dbReference>
<evidence type="ECO:0000256" key="4">
    <source>
        <dbReference type="ARBA" id="ARBA00022679"/>
    </source>
</evidence>
<dbReference type="FunFam" id="3.40.50.150:FF:000009">
    <property type="entry name" value="23S rRNA (Uracil(1939)-C(5))-methyltransferase RlmD"/>
    <property type="match status" value="1"/>
</dbReference>
<keyword evidence="3 11" id="KW-0489">Methyltransferase</keyword>
<feature type="binding site" evidence="11">
    <location>
        <position position="174"/>
    </location>
    <ligand>
        <name>[4Fe-4S] cluster</name>
        <dbReference type="ChEBI" id="CHEBI:49883"/>
    </ligand>
</feature>
<organism evidence="15 16">
    <name type="scientific">Shewanella livingstonensis</name>
    <dbReference type="NCBI Taxonomy" id="150120"/>
    <lineage>
        <taxon>Bacteria</taxon>
        <taxon>Pseudomonadati</taxon>
        <taxon>Pseudomonadota</taxon>
        <taxon>Gammaproteobacteria</taxon>
        <taxon>Alteromonadales</taxon>
        <taxon>Shewanellaceae</taxon>
        <taxon>Shewanella</taxon>
    </lineage>
</organism>
<dbReference type="GO" id="GO:0005506">
    <property type="term" value="F:iron ion binding"/>
    <property type="evidence" value="ECO:0007669"/>
    <property type="project" value="UniProtKB-UniRule"/>
</dbReference>
<dbReference type="EC" id="2.1.1.190" evidence="11"/>
<evidence type="ECO:0000256" key="1">
    <source>
        <dbReference type="ARBA" id="ARBA00022485"/>
    </source>
</evidence>
<feature type="binding site" evidence="11 12">
    <location>
        <position position="288"/>
    </location>
    <ligand>
        <name>S-adenosyl-L-methionine</name>
        <dbReference type="ChEBI" id="CHEBI:59789"/>
    </ligand>
</feature>
<feature type="active site" evidence="13">
    <location>
        <position position="411"/>
    </location>
</feature>
<dbReference type="InterPro" id="IPR030390">
    <property type="entry name" value="MeTrfase_TrmA_AS"/>
</dbReference>
<keyword evidence="4 11" id="KW-0808">Transferase</keyword>
<evidence type="ECO:0000256" key="10">
    <source>
        <dbReference type="ARBA" id="ARBA00059995"/>
    </source>
</evidence>
<feature type="binding site" evidence="11">
    <location>
        <position position="365"/>
    </location>
    <ligand>
        <name>S-adenosyl-L-methionine</name>
        <dbReference type="ChEBI" id="CHEBI:59789"/>
    </ligand>
</feature>
<dbReference type="InterPro" id="IPR001566">
    <property type="entry name" value="23S_rRNA_MeTrfase_RlmD"/>
</dbReference>
<feature type="binding site" evidence="11">
    <location>
        <position position="89"/>
    </location>
    <ligand>
        <name>[4Fe-4S] cluster</name>
        <dbReference type="ChEBI" id="CHEBI:49883"/>
    </ligand>
</feature>
<keyword evidence="8 11" id="KW-0411">Iron-sulfur</keyword>
<dbReference type="AlphaFoldDB" id="A0A3G8LRX4"/>
<evidence type="ECO:0000256" key="5">
    <source>
        <dbReference type="ARBA" id="ARBA00022691"/>
    </source>
</evidence>
<keyword evidence="5 11" id="KW-0949">S-adenosyl-L-methionine</keyword>
<dbReference type="Gene3D" id="2.40.50.1070">
    <property type="match status" value="1"/>
</dbReference>
<dbReference type="Pfam" id="PF01938">
    <property type="entry name" value="TRAM"/>
    <property type="match status" value="1"/>
</dbReference>
<dbReference type="InterPro" id="IPR029063">
    <property type="entry name" value="SAM-dependent_MTases_sf"/>
</dbReference>
<feature type="active site" description="Nucleophile" evidence="11 12">
    <location>
        <position position="411"/>
    </location>
</feature>
<evidence type="ECO:0000313" key="16">
    <source>
        <dbReference type="Proteomes" id="UP000278035"/>
    </source>
</evidence>